<evidence type="ECO:0000256" key="6">
    <source>
        <dbReference type="ARBA" id="ARBA00022475"/>
    </source>
</evidence>
<gene>
    <name evidence="13" type="ORF">C5L14_23585</name>
</gene>
<dbReference type="PROSITE" id="PS50928">
    <property type="entry name" value="ABC_TM1"/>
    <property type="match status" value="1"/>
</dbReference>
<accession>A0A2S9Q6F2</accession>
<dbReference type="InterPro" id="IPR010065">
    <property type="entry name" value="AA_ABC_transptr_permease_3TM"/>
</dbReference>
<comment type="caution">
    <text evidence="13">The sequence shown here is derived from an EMBL/GenBank/DDBJ whole genome shotgun (WGS) entry which is preliminary data.</text>
</comment>
<evidence type="ECO:0000256" key="1">
    <source>
        <dbReference type="ARBA" id="ARBA00003159"/>
    </source>
</evidence>
<keyword evidence="6" id="KW-1003">Cell membrane</keyword>
<keyword evidence="8" id="KW-0029">Amino-acid transport</keyword>
<comment type="function">
    <text evidence="1">Part of the binding-protein-dependent transport system for glutamine; probably responsible for the translocation of the substrate across the membrane.</text>
</comment>
<evidence type="ECO:0000256" key="4">
    <source>
        <dbReference type="ARBA" id="ARBA00016506"/>
    </source>
</evidence>
<dbReference type="GO" id="GO:0022857">
    <property type="term" value="F:transmembrane transporter activity"/>
    <property type="evidence" value="ECO:0007669"/>
    <property type="project" value="InterPro"/>
</dbReference>
<evidence type="ECO:0000256" key="5">
    <source>
        <dbReference type="ARBA" id="ARBA00022448"/>
    </source>
</evidence>
<evidence type="ECO:0000256" key="10">
    <source>
        <dbReference type="ARBA" id="ARBA00023136"/>
    </source>
</evidence>
<dbReference type="FunFam" id="1.10.3720.10:FF:000033">
    <property type="entry name" value="Polar amino acid ABC transporter permease"/>
    <property type="match status" value="1"/>
</dbReference>
<evidence type="ECO:0000256" key="3">
    <source>
        <dbReference type="ARBA" id="ARBA00010072"/>
    </source>
</evidence>
<evidence type="ECO:0000256" key="7">
    <source>
        <dbReference type="ARBA" id="ARBA00022692"/>
    </source>
</evidence>
<protein>
    <recommendedName>
        <fullName evidence="4">Putative glutamine transport system permease protein GlnP</fullName>
    </recommendedName>
</protein>
<comment type="subcellular location">
    <subcellularLocation>
        <location evidence="2">Cell inner membrane</location>
        <topology evidence="2">Multi-pass membrane protein</topology>
    </subcellularLocation>
    <subcellularLocation>
        <location evidence="11">Cell membrane</location>
        <topology evidence="11">Multi-pass membrane protein</topology>
    </subcellularLocation>
</comment>
<feature type="transmembrane region" description="Helical" evidence="11">
    <location>
        <begin position="20"/>
        <end position="43"/>
    </location>
</feature>
<keyword evidence="7 11" id="KW-0812">Transmembrane</keyword>
<feature type="transmembrane region" description="Helical" evidence="11">
    <location>
        <begin position="50"/>
        <end position="65"/>
    </location>
</feature>
<dbReference type="OrthoDB" id="9814902at2"/>
<name>A0A2S9Q6F2_9HYPH</name>
<proteinExistence type="inferred from homology"/>
<dbReference type="CDD" id="cd06261">
    <property type="entry name" value="TM_PBP2"/>
    <property type="match status" value="1"/>
</dbReference>
<keyword evidence="10 11" id="KW-0472">Membrane</keyword>
<dbReference type="PANTHER" id="PTHR30614">
    <property type="entry name" value="MEMBRANE COMPONENT OF AMINO ACID ABC TRANSPORTER"/>
    <property type="match status" value="1"/>
</dbReference>
<dbReference type="SUPFAM" id="SSF161098">
    <property type="entry name" value="MetI-like"/>
    <property type="match status" value="1"/>
</dbReference>
<keyword evidence="5 11" id="KW-0813">Transport</keyword>
<dbReference type="Pfam" id="PF00528">
    <property type="entry name" value="BPD_transp_1"/>
    <property type="match status" value="1"/>
</dbReference>
<organism evidence="13 14">
    <name type="scientific">Labrys okinawensis</name>
    <dbReference type="NCBI Taxonomy" id="346911"/>
    <lineage>
        <taxon>Bacteria</taxon>
        <taxon>Pseudomonadati</taxon>
        <taxon>Pseudomonadota</taxon>
        <taxon>Alphaproteobacteria</taxon>
        <taxon>Hyphomicrobiales</taxon>
        <taxon>Xanthobacteraceae</taxon>
        <taxon>Labrys</taxon>
    </lineage>
</organism>
<dbReference type="Gene3D" id="1.10.3720.10">
    <property type="entry name" value="MetI-like"/>
    <property type="match status" value="1"/>
</dbReference>
<evidence type="ECO:0000256" key="11">
    <source>
        <dbReference type="RuleBase" id="RU363032"/>
    </source>
</evidence>
<dbReference type="InterPro" id="IPR035906">
    <property type="entry name" value="MetI-like_sf"/>
</dbReference>
<dbReference type="InterPro" id="IPR043429">
    <property type="entry name" value="ArtM/GltK/GlnP/TcyL/YhdX-like"/>
</dbReference>
<dbReference type="Proteomes" id="UP000237682">
    <property type="component" value="Unassembled WGS sequence"/>
</dbReference>
<feature type="domain" description="ABC transmembrane type-1" evidence="12">
    <location>
        <begin position="23"/>
        <end position="223"/>
    </location>
</feature>
<evidence type="ECO:0000256" key="8">
    <source>
        <dbReference type="ARBA" id="ARBA00022970"/>
    </source>
</evidence>
<feature type="transmembrane region" description="Helical" evidence="11">
    <location>
        <begin position="204"/>
        <end position="222"/>
    </location>
</feature>
<feature type="transmembrane region" description="Helical" evidence="11">
    <location>
        <begin position="71"/>
        <end position="90"/>
    </location>
</feature>
<evidence type="ECO:0000256" key="2">
    <source>
        <dbReference type="ARBA" id="ARBA00004429"/>
    </source>
</evidence>
<dbReference type="GO" id="GO:0043190">
    <property type="term" value="C:ATP-binding cassette (ABC) transporter complex"/>
    <property type="evidence" value="ECO:0007669"/>
    <property type="project" value="InterPro"/>
</dbReference>
<evidence type="ECO:0000313" key="13">
    <source>
        <dbReference type="EMBL" id="PRH84943.1"/>
    </source>
</evidence>
<comment type="similarity">
    <text evidence="3">Belongs to the binding-protein-dependent transport system permease family. HisMQ subfamily.</text>
</comment>
<dbReference type="PANTHER" id="PTHR30614:SF0">
    <property type="entry name" value="L-CYSTINE TRANSPORT SYSTEM PERMEASE PROTEIN TCYL"/>
    <property type="match status" value="1"/>
</dbReference>
<dbReference type="RefSeq" id="WP_105864529.1">
    <property type="nucleotide sequence ID" value="NZ_PUEJ01000010.1"/>
</dbReference>
<evidence type="ECO:0000256" key="9">
    <source>
        <dbReference type="ARBA" id="ARBA00022989"/>
    </source>
</evidence>
<reference evidence="13 14" key="1">
    <citation type="submission" date="2018-02" db="EMBL/GenBank/DDBJ databases">
        <title>Whole genome sequencing of endophytic bacterium.</title>
        <authorList>
            <person name="Eedara R."/>
            <person name="Podile A.R."/>
        </authorList>
    </citation>
    <scope>NUCLEOTIDE SEQUENCE [LARGE SCALE GENOMIC DNA]</scope>
    <source>
        <strain evidence="13 14">RP1T</strain>
    </source>
</reference>
<keyword evidence="9 11" id="KW-1133">Transmembrane helix</keyword>
<sequence length="255" mass="28280">MNFNWAFFFHYLLEPSSIYLHGLWLTLSISIVAQIVGTSLGLFVALGRLSSWRILQAFAAFYVWVMRGTPLLVQIVFIYTALAAAGILRFHDIDFGFMMLPGNVQAGIIALSLNEAAYMGEIIRAGITSIDRGQTEAAKSLGMTPAKLLRRIILPQAARIIIPPLGNNFNGMLKSTTLLSVIGVPELLLATQMVTSATFRVFELYSVVALYYLSLTTLWGFLQRIIEARFSTPFAETRSKAPRRRFLTSLFGASS</sequence>
<dbReference type="AlphaFoldDB" id="A0A2S9Q6F2"/>
<evidence type="ECO:0000313" key="14">
    <source>
        <dbReference type="Proteomes" id="UP000237682"/>
    </source>
</evidence>
<dbReference type="NCBIfam" id="TIGR01726">
    <property type="entry name" value="HEQRo_perm_3TM"/>
    <property type="match status" value="1"/>
</dbReference>
<keyword evidence="14" id="KW-1185">Reference proteome</keyword>
<evidence type="ECO:0000259" key="12">
    <source>
        <dbReference type="PROSITE" id="PS50928"/>
    </source>
</evidence>
<dbReference type="EMBL" id="PUEJ01000010">
    <property type="protein sequence ID" value="PRH84943.1"/>
    <property type="molecule type" value="Genomic_DNA"/>
</dbReference>
<dbReference type="GO" id="GO:0006865">
    <property type="term" value="P:amino acid transport"/>
    <property type="evidence" value="ECO:0007669"/>
    <property type="project" value="UniProtKB-KW"/>
</dbReference>
<dbReference type="InterPro" id="IPR000515">
    <property type="entry name" value="MetI-like"/>
</dbReference>